<comment type="subcellular location">
    <subcellularLocation>
        <location evidence="2">Mitochondrion</location>
    </subcellularLocation>
    <subcellularLocation>
        <location evidence="1">Nucleus</location>
    </subcellularLocation>
</comment>
<dbReference type="GeneID" id="106817017"/>
<dbReference type="InterPro" id="IPR025927">
    <property type="entry name" value="Znf_KANL2-like"/>
</dbReference>
<dbReference type="RefSeq" id="XP_014677149.1">
    <property type="nucleotide sequence ID" value="XM_014821663.1"/>
</dbReference>
<feature type="domain" description="KANL2-like probable zinc-finger" evidence="15">
    <location>
        <begin position="24"/>
        <end position="86"/>
    </location>
</feature>
<feature type="region of interest" description="Disordered" evidence="14">
    <location>
        <begin position="122"/>
        <end position="187"/>
    </location>
</feature>
<dbReference type="PANTHER" id="PTHR13453:SF1">
    <property type="entry name" value="KAT8 REGULATORY NSL COMPLEX SUBUNIT 2"/>
    <property type="match status" value="1"/>
</dbReference>
<evidence type="ECO:0000256" key="3">
    <source>
        <dbReference type="ARBA" id="ARBA00015508"/>
    </source>
</evidence>
<keyword evidence="9" id="KW-0539">Nucleus</keyword>
<evidence type="ECO:0000256" key="4">
    <source>
        <dbReference type="ARBA" id="ARBA00022499"/>
    </source>
</evidence>
<name>A0ABM1EY79_PRICU</name>
<evidence type="ECO:0000313" key="17">
    <source>
        <dbReference type="RefSeq" id="XP_014677149.1"/>
    </source>
</evidence>
<evidence type="ECO:0000256" key="14">
    <source>
        <dbReference type="SAM" id="MobiDB-lite"/>
    </source>
</evidence>
<keyword evidence="7" id="KW-0156">Chromatin regulator</keyword>
<evidence type="ECO:0000256" key="6">
    <source>
        <dbReference type="ARBA" id="ARBA00022843"/>
    </source>
</evidence>
<evidence type="ECO:0000256" key="1">
    <source>
        <dbReference type="ARBA" id="ARBA00004123"/>
    </source>
</evidence>
<organism evidence="16 18">
    <name type="scientific">Priapulus caudatus</name>
    <name type="common">Priapulid worm</name>
    <dbReference type="NCBI Taxonomy" id="37621"/>
    <lineage>
        <taxon>Eukaryota</taxon>
        <taxon>Metazoa</taxon>
        <taxon>Ecdysozoa</taxon>
        <taxon>Scalidophora</taxon>
        <taxon>Priapulida</taxon>
        <taxon>Priapulimorpha</taxon>
        <taxon>Priapulimorphida</taxon>
        <taxon>Priapulidae</taxon>
        <taxon>Priapulus</taxon>
    </lineage>
</organism>
<dbReference type="Pfam" id="PF13891">
    <property type="entry name" value="zf-C3HC3H_KANSL2"/>
    <property type="match status" value="2"/>
</dbReference>
<protein>
    <recommendedName>
        <fullName evidence="3">KAT8 regulatory NSL complex subunit 2</fullName>
    </recommendedName>
    <alternativeName>
        <fullName evidence="11">NSL complex protein NSL2</fullName>
    </alternativeName>
    <alternativeName>
        <fullName evidence="10">Non-specific lethal 2 homolog</fullName>
    </alternativeName>
</protein>
<keyword evidence="4" id="KW-1017">Isopeptide bond</keyword>
<accession>A0ABM1EY79</accession>
<evidence type="ECO:0000259" key="15">
    <source>
        <dbReference type="Pfam" id="PF13891"/>
    </source>
</evidence>
<evidence type="ECO:0000256" key="10">
    <source>
        <dbReference type="ARBA" id="ARBA00032947"/>
    </source>
</evidence>
<dbReference type="PANTHER" id="PTHR13453">
    <property type="entry name" value="KAT8 REGULATORY NSL COMPLEX SUBUNIT 2"/>
    <property type="match status" value="1"/>
</dbReference>
<evidence type="ECO:0000313" key="18">
    <source>
        <dbReference type="RefSeq" id="XP_014677150.1"/>
    </source>
</evidence>
<sequence length="499" mass="56288">MFKQKIAISLQRPKPKGPIEGLFCNYSHRICMQTRIEGSEYCIRHILEDKNAPYKQCSYVSSKHGRRCHGATPKSDKRDGYCAEHAKKTTVMRQRALRKKRPAETPDSLMAELVRYDATRGLEEPGTSAGELSGKKHESAQSAASRILDYASESESEQETVLVDQTWRGDGDSDAESIDSEQEDPLKHAGVYTAEEVALMTRDKLIRLQSLYIDQFKRLQHMLREKRRKYLLDKKNQDDLIGGDHMVIPSSLQAKRQYDKLHALKRYHRRHGKEALLHQQSKQRRIVHSEGDSYQKPAVIRCSYVVDGATCNAQVLPLTSFCQRHICHDVNQLLYVPCNHGDPECDKPIVMAMEDAACPVHTVLPLFKDRLLPEEASDAEATHSDTLINVDKSDSEEKTKRERTETGSSEDLPLVSLASQQYLEHNEEQRRLLNGSAFKQENMPLTILASAGPSTAIDTDLIQAVTAPSDRPGSPLLETDSKDDPTDVNIMSPETDVEK</sequence>
<feature type="region of interest" description="Disordered" evidence="14">
    <location>
        <begin position="377"/>
        <end position="415"/>
    </location>
</feature>
<keyword evidence="5" id="KW-0597">Phosphoprotein</keyword>
<evidence type="ECO:0000256" key="13">
    <source>
        <dbReference type="ARBA" id="ARBA00093543"/>
    </source>
</evidence>
<dbReference type="RefSeq" id="XP_014677150.1">
    <property type="nucleotide sequence ID" value="XM_014821664.1"/>
</dbReference>
<keyword evidence="8" id="KW-0496">Mitochondrion</keyword>
<evidence type="ECO:0000313" key="16">
    <source>
        <dbReference type="Proteomes" id="UP000695022"/>
    </source>
</evidence>
<evidence type="ECO:0000256" key="7">
    <source>
        <dbReference type="ARBA" id="ARBA00022853"/>
    </source>
</evidence>
<reference evidence="17 18" key="1">
    <citation type="submission" date="2025-05" db="UniProtKB">
        <authorList>
            <consortium name="RefSeq"/>
        </authorList>
    </citation>
    <scope>IDENTIFICATION</scope>
</reference>
<proteinExistence type="predicted"/>
<comment type="subunit">
    <text evidence="13">Component of the NSL complex at least composed of KAT8/MOF, KANSL1, KANSL2, KANSL3, MCRS1, PHF20, OGT1/OGT, WDR5 and HCFC1.</text>
</comment>
<evidence type="ECO:0000256" key="2">
    <source>
        <dbReference type="ARBA" id="ARBA00004173"/>
    </source>
</evidence>
<keyword evidence="6" id="KW-0832">Ubl conjugation</keyword>
<feature type="region of interest" description="Disordered" evidence="14">
    <location>
        <begin position="466"/>
        <end position="499"/>
    </location>
</feature>
<evidence type="ECO:0000256" key="8">
    <source>
        <dbReference type="ARBA" id="ARBA00023128"/>
    </source>
</evidence>
<dbReference type="Proteomes" id="UP000695022">
    <property type="component" value="Unplaced"/>
</dbReference>
<keyword evidence="16" id="KW-1185">Reference proteome</keyword>
<evidence type="ECO:0000256" key="5">
    <source>
        <dbReference type="ARBA" id="ARBA00022553"/>
    </source>
</evidence>
<dbReference type="InterPro" id="IPR026316">
    <property type="entry name" value="NSL2"/>
</dbReference>
<evidence type="ECO:0000256" key="12">
    <source>
        <dbReference type="ARBA" id="ARBA00093359"/>
    </source>
</evidence>
<gene>
    <name evidence="17 18" type="primary">LOC106817017</name>
</gene>
<comment type="function">
    <text evidence="12">Non-catalytic component of the NSL histone acetyltransferase complex, a multiprotein complex that mediates histone H4 acetylation at 'Lys-5'- and 'Lys-8' (H4K5ac and H4K8ac) at transcription start sites and promotes transcription initiation. Required for NSL complex stability and for transcription of intraciliary transport genes in both ciliated and non-ciliated cells by regulating histone H4 acetylation at 'Lys-5'- and 'Lys-12' (H4K5ac and H4K12ac). This is necessary for cilium assembly in ciliated cells and for organization of the microtubule cytoskeleton in non-ciliated cells. Required within the NSL complex to maintain nuclear architecture stability by promoting KAT8-mediated acetylation of lamin LMNA.</text>
</comment>
<feature type="compositionally biased region" description="Basic and acidic residues" evidence="14">
    <location>
        <begin position="391"/>
        <end position="405"/>
    </location>
</feature>
<evidence type="ECO:0000256" key="9">
    <source>
        <dbReference type="ARBA" id="ARBA00023242"/>
    </source>
</evidence>
<feature type="compositionally biased region" description="Acidic residues" evidence="14">
    <location>
        <begin position="172"/>
        <end position="183"/>
    </location>
</feature>
<evidence type="ECO:0000256" key="11">
    <source>
        <dbReference type="ARBA" id="ARBA00033378"/>
    </source>
</evidence>
<feature type="domain" description="KANL2-like probable zinc-finger" evidence="15">
    <location>
        <begin position="302"/>
        <end position="362"/>
    </location>
</feature>